<feature type="domain" description="EF-hand" evidence="4">
    <location>
        <begin position="271"/>
        <end position="306"/>
    </location>
</feature>
<sequence>MEGDQINASIFNDPVFQPKPKAKGPQLTSRQKMERELAKMQEADDRKKEKFELAFKEETKKNKLALEKERKDKGIQFYSGTIETKAAIQKIVSAEEQLAMEKTKEKLKQETDKLQEEIDFKFGIQLKKEHPDMAVLVKNAFTHPNPNAPIPERITKQLTEHEIRDLKEIFSLFDVKNRGYITPKDVERLAKMLGFRAPKDIFEGMIEEVSDKSKNKVTFINFLDFIIKSQGEGPDPFEEIQQCFKLMDKDNKGYLTVDDLRELSEETKVCLSNGMIKEMFQEADRSGDGKVTLEEFTIIMLQSSRFKYV</sequence>
<evidence type="ECO:0000313" key="5">
    <source>
        <dbReference type="EMBL" id="KAJ8314893.1"/>
    </source>
</evidence>
<comment type="caution">
    <text evidence="5">The sequence shown here is derived from an EMBL/GenBank/DDBJ whole genome shotgun (WGS) entry which is preliminary data.</text>
</comment>
<evidence type="ECO:0000256" key="1">
    <source>
        <dbReference type="ARBA" id="ARBA00022737"/>
    </source>
</evidence>
<dbReference type="InterPro" id="IPR002048">
    <property type="entry name" value="EF_hand_dom"/>
</dbReference>
<feature type="domain" description="EF-hand" evidence="4">
    <location>
        <begin position="161"/>
        <end position="196"/>
    </location>
</feature>
<dbReference type="PANTHER" id="PTHR23048:SF0">
    <property type="entry name" value="CALMODULIN LIKE 3"/>
    <property type="match status" value="1"/>
</dbReference>
<evidence type="ECO:0000256" key="2">
    <source>
        <dbReference type="ARBA" id="ARBA00022837"/>
    </source>
</evidence>
<dbReference type="Proteomes" id="UP001217089">
    <property type="component" value="Unassembled WGS sequence"/>
</dbReference>
<accession>A0ABQ9FGS6</accession>
<dbReference type="CDD" id="cd00051">
    <property type="entry name" value="EFh"/>
    <property type="match status" value="1"/>
</dbReference>
<feature type="domain" description="EF-hand" evidence="4">
    <location>
        <begin position="235"/>
        <end position="270"/>
    </location>
</feature>
<protein>
    <recommendedName>
        <fullName evidence="4">EF-hand domain-containing protein</fullName>
    </recommendedName>
</protein>
<dbReference type="Gene3D" id="1.10.238.10">
    <property type="entry name" value="EF-hand"/>
    <property type="match status" value="2"/>
</dbReference>
<feature type="compositionally biased region" description="Basic and acidic residues" evidence="3">
    <location>
        <begin position="31"/>
        <end position="48"/>
    </location>
</feature>
<dbReference type="SUPFAM" id="SSF47473">
    <property type="entry name" value="EF-hand"/>
    <property type="match status" value="1"/>
</dbReference>
<proteinExistence type="predicted"/>
<dbReference type="Pfam" id="PF13499">
    <property type="entry name" value="EF-hand_7"/>
    <property type="match status" value="1"/>
</dbReference>
<organism evidence="5 6">
    <name type="scientific">Tegillarca granosa</name>
    <name type="common">Malaysian cockle</name>
    <name type="synonym">Anadara granosa</name>
    <dbReference type="NCBI Taxonomy" id="220873"/>
    <lineage>
        <taxon>Eukaryota</taxon>
        <taxon>Metazoa</taxon>
        <taxon>Spiralia</taxon>
        <taxon>Lophotrochozoa</taxon>
        <taxon>Mollusca</taxon>
        <taxon>Bivalvia</taxon>
        <taxon>Autobranchia</taxon>
        <taxon>Pteriomorphia</taxon>
        <taxon>Arcoida</taxon>
        <taxon>Arcoidea</taxon>
        <taxon>Arcidae</taxon>
        <taxon>Tegillarca</taxon>
    </lineage>
</organism>
<keyword evidence="1" id="KW-0677">Repeat</keyword>
<dbReference type="InterPro" id="IPR050230">
    <property type="entry name" value="CALM/Myosin/TropC-like"/>
</dbReference>
<keyword evidence="6" id="KW-1185">Reference proteome</keyword>
<name>A0ABQ9FGS6_TEGGR</name>
<dbReference type="InterPro" id="IPR011992">
    <property type="entry name" value="EF-hand-dom_pair"/>
</dbReference>
<gene>
    <name evidence="5" type="ORF">KUTeg_007043</name>
</gene>
<evidence type="ECO:0000259" key="4">
    <source>
        <dbReference type="PROSITE" id="PS50222"/>
    </source>
</evidence>
<dbReference type="EMBL" id="JARBDR010000337">
    <property type="protein sequence ID" value="KAJ8314893.1"/>
    <property type="molecule type" value="Genomic_DNA"/>
</dbReference>
<dbReference type="PANTHER" id="PTHR23048">
    <property type="entry name" value="MYOSIN LIGHT CHAIN 1, 3"/>
    <property type="match status" value="1"/>
</dbReference>
<dbReference type="PROSITE" id="PS00018">
    <property type="entry name" value="EF_HAND_1"/>
    <property type="match status" value="1"/>
</dbReference>
<reference evidence="5 6" key="1">
    <citation type="submission" date="2022-12" db="EMBL/GenBank/DDBJ databases">
        <title>Chromosome-level genome of Tegillarca granosa.</title>
        <authorList>
            <person name="Kim J."/>
        </authorList>
    </citation>
    <scope>NUCLEOTIDE SEQUENCE [LARGE SCALE GENOMIC DNA]</scope>
    <source>
        <strain evidence="5">Teg-2019</strain>
        <tissue evidence="5">Adductor muscle</tissue>
    </source>
</reference>
<evidence type="ECO:0000313" key="6">
    <source>
        <dbReference type="Proteomes" id="UP001217089"/>
    </source>
</evidence>
<dbReference type="PROSITE" id="PS50222">
    <property type="entry name" value="EF_HAND_2"/>
    <property type="match status" value="3"/>
</dbReference>
<dbReference type="InterPro" id="IPR018247">
    <property type="entry name" value="EF_Hand_1_Ca_BS"/>
</dbReference>
<keyword evidence="2" id="KW-0106">Calcium</keyword>
<feature type="region of interest" description="Disordered" evidence="3">
    <location>
        <begin position="1"/>
        <end position="48"/>
    </location>
</feature>
<feature type="compositionally biased region" description="Polar residues" evidence="3">
    <location>
        <begin position="1"/>
        <end position="10"/>
    </location>
</feature>
<evidence type="ECO:0000256" key="3">
    <source>
        <dbReference type="SAM" id="MobiDB-lite"/>
    </source>
</evidence>
<dbReference type="SMART" id="SM00054">
    <property type="entry name" value="EFh"/>
    <property type="match status" value="3"/>
</dbReference>